<evidence type="ECO:0000313" key="6">
    <source>
        <dbReference type="Proteomes" id="UP000053647"/>
    </source>
</evidence>
<evidence type="ECO:0000259" key="4">
    <source>
        <dbReference type="PROSITE" id="PS50158"/>
    </source>
</evidence>
<dbReference type="SMART" id="SM00343">
    <property type="entry name" value="ZnF_C2HC"/>
    <property type="match status" value="1"/>
</dbReference>
<feature type="compositionally biased region" description="Polar residues" evidence="3">
    <location>
        <begin position="78"/>
        <end position="90"/>
    </location>
</feature>
<feature type="region of interest" description="Disordered" evidence="3">
    <location>
        <begin position="62"/>
        <end position="154"/>
    </location>
</feature>
<accession>A0A0C9SRL6</accession>
<dbReference type="AlphaFoldDB" id="A0A0C9SRL6"/>
<dbReference type="SUPFAM" id="SSF50630">
    <property type="entry name" value="Acid proteases"/>
    <property type="match status" value="1"/>
</dbReference>
<dbReference type="GO" id="GO:0006397">
    <property type="term" value="P:mRNA processing"/>
    <property type="evidence" value="ECO:0007669"/>
    <property type="project" value="UniProtKB-KW"/>
</dbReference>
<reference evidence="5 6" key="1">
    <citation type="submission" date="2014-06" db="EMBL/GenBank/DDBJ databases">
        <authorList>
            <consortium name="DOE Joint Genome Institute"/>
            <person name="Kuo A."/>
            <person name="Kohler A."/>
            <person name="Nagy L.G."/>
            <person name="Floudas D."/>
            <person name="Copeland A."/>
            <person name="Barry K.W."/>
            <person name="Cichocki N."/>
            <person name="Veneault-Fourrey C."/>
            <person name="LaButti K."/>
            <person name="Lindquist E.A."/>
            <person name="Lipzen A."/>
            <person name="Lundell T."/>
            <person name="Morin E."/>
            <person name="Murat C."/>
            <person name="Sun H."/>
            <person name="Tunlid A."/>
            <person name="Henrissat B."/>
            <person name="Grigoriev I.V."/>
            <person name="Hibbett D.S."/>
            <person name="Martin F."/>
            <person name="Nordberg H.P."/>
            <person name="Cantor M.N."/>
            <person name="Hua S.X."/>
        </authorList>
    </citation>
    <scope>NUCLEOTIDE SEQUENCE [LARGE SCALE GENOMIC DNA]</scope>
    <source>
        <strain evidence="5 6">ATCC 200175</strain>
    </source>
</reference>
<keyword evidence="2" id="KW-0479">Metal-binding</keyword>
<feature type="compositionally biased region" description="Basic and acidic residues" evidence="3">
    <location>
        <begin position="139"/>
        <end position="154"/>
    </location>
</feature>
<dbReference type="InterPro" id="IPR001878">
    <property type="entry name" value="Znf_CCHC"/>
</dbReference>
<sequence>MVGPTQPSLYGSLYKVYPAYSSKAMPSFTFSHIPANSLSPSESSLKNVVNAAEVIEIAHSVDVSRDRTKPRDRDRSARSTPAPTQPSNSKPGRANQHGKGMTKDSPLGRNEGNPASGSRPDRGRFSHDKKPGTGFGKSRPSDPRGPRLTKEEHDKLAAEGCCFNCKETGHTSRNCPRQRTVASNGGTGPPGMLSYHIHLDTDTERLLALAESTETMETLTLNAMWIQEEEDPVDRLEAESGVRPGRMGDPLAWRAEEVLRTCTPYPEDDVHRGDVFDRERFSVYHVSIDEYVINDSHKPFEESVLVPVKSLLNRDFCVANYYTSNLATRYGISRTEKYKYYRRIPMSNAIGSRIVSLLSKFLGVPGKENTRLPRFTCIDHLLGSPKRYEIVDCELYFRMDLPVELATNPKVNLVSWYNRRVERAFESLAHELVANNREVDILRWLFRAPLTDVETALDELACNLLRPLPDVDFVETTTHYIITELNGVQVPMGTYPALQRNSSVPKDFKRVIPKPVVIVVNINGRPARALVDTGSLLDFMSSTLAEQLHLPRIELSKPLSVQLAVQGSRSKVNFGTKVLFEYQRIKTEWYFNIDRI</sequence>
<evidence type="ECO:0000256" key="1">
    <source>
        <dbReference type="ARBA" id="ARBA00022664"/>
    </source>
</evidence>
<dbReference type="OrthoDB" id="3205788at2759"/>
<name>A0A0C9SRL6_PAXIN</name>
<keyword evidence="6" id="KW-1185">Reference proteome</keyword>
<keyword evidence="2" id="KW-0862">Zinc</keyword>
<dbReference type="HOGENOM" id="CLU_457898_0_0_1"/>
<evidence type="ECO:0000256" key="2">
    <source>
        <dbReference type="PROSITE-ProRule" id="PRU00047"/>
    </source>
</evidence>
<keyword evidence="1" id="KW-0507">mRNA processing</keyword>
<evidence type="ECO:0000256" key="3">
    <source>
        <dbReference type="SAM" id="MobiDB-lite"/>
    </source>
</evidence>
<protein>
    <recommendedName>
        <fullName evidence="4">CCHC-type domain-containing protein</fullName>
    </recommendedName>
</protein>
<dbReference type="Pfam" id="PF13650">
    <property type="entry name" value="Asp_protease_2"/>
    <property type="match status" value="1"/>
</dbReference>
<feature type="compositionally biased region" description="Basic and acidic residues" evidence="3">
    <location>
        <begin position="119"/>
        <end position="131"/>
    </location>
</feature>
<dbReference type="Gene3D" id="2.40.70.10">
    <property type="entry name" value="Acid Proteases"/>
    <property type="match status" value="1"/>
</dbReference>
<dbReference type="SUPFAM" id="SSF57756">
    <property type="entry name" value="Retrovirus zinc finger-like domains"/>
    <property type="match status" value="1"/>
</dbReference>
<dbReference type="InterPro" id="IPR021109">
    <property type="entry name" value="Peptidase_aspartic_dom_sf"/>
</dbReference>
<organism evidence="5 6">
    <name type="scientific">Paxillus involutus ATCC 200175</name>
    <dbReference type="NCBI Taxonomy" id="664439"/>
    <lineage>
        <taxon>Eukaryota</taxon>
        <taxon>Fungi</taxon>
        <taxon>Dikarya</taxon>
        <taxon>Basidiomycota</taxon>
        <taxon>Agaricomycotina</taxon>
        <taxon>Agaricomycetes</taxon>
        <taxon>Agaricomycetidae</taxon>
        <taxon>Boletales</taxon>
        <taxon>Paxilineae</taxon>
        <taxon>Paxillaceae</taxon>
        <taxon>Paxillus</taxon>
    </lineage>
</organism>
<dbReference type="Proteomes" id="UP000053647">
    <property type="component" value="Unassembled WGS sequence"/>
</dbReference>
<dbReference type="Pfam" id="PF00098">
    <property type="entry name" value="zf-CCHC"/>
    <property type="match status" value="1"/>
</dbReference>
<feature type="compositionally biased region" description="Basic and acidic residues" evidence="3">
    <location>
        <begin position="62"/>
        <end position="77"/>
    </location>
</feature>
<dbReference type="InterPro" id="IPR036875">
    <property type="entry name" value="Znf_CCHC_sf"/>
</dbReference>
<proteinExistence type="predicted"/>
<gene>
    <name evidence="5" type="ORF">PAXINDRAFT_16471</name>
</gene>
<keyword evidence="2" id="KW-0863">Zinc-finger</keyword>
<dbReference type="GO" id="GO:0003676">
    <property type="term" value="F:nucleic acid binding"/>
    <property type="evidence" value="ECO:0007669"/>
    <property type="project" value="InterPro"/>
</dbReference>
<evidence type="ECO:0000313" key="5">
    <source>
        <dbReference type="EMBL" id="KIJ10554.1"/>
    </source>
</evidence>
<dbReference type="CDD" id="cd00303">
    <property type="entry name" value="retropepsin_like"/>
    <property type="match status" value="1"/>
</dbReference>
<feature type="domain" description="CCHC-type" evidence="4">
    <location>
        <begin position="162"/>
        <end position="177"/>
    </location>
</feature>
<dbReference type="EMBL" id="KN819403">
    <property type="protein sequence ID" value="KIJ10554.1"/>
    <property type="molecule type" value="Genomic_DNA"/>
</dbReference>
<dbReference type="Gene3D" id="4.10.60.10">
    <property type="entry name" value="Zinc finger, CCHC-type"/>
    <property type="match status" value="1"/>
</dbReference>
<reference evidence="6" key="2">
    <citation type="submission" date="2015-01" db="EMBL/GenBank/DDBJ databases">
        <title>Evolutionary Origins and Diversification of the Mycorrhizal Mutualists.</title>
        <authorList>
            <consortium name="DOE Joint Genome Institute"/>
            <consortium name="Mycorrhizal Genomics Consortium"/>
            <person name="Kohler A."/>
            <person name="Kuo A."/>
            <person name="Nagy L.G."/>
            <person name="Floudas D."/>
            <person name="Copeland A."/>
            <person name="Barry K.W."/>
            <person name="Cichocki N."/>
            <person name="Veneault-Fourrey C."/>
            <person name="LaButti K."/>
            <person name="Lindquist E.A."/>
            <person name="Lipzen A."/>
            <person name="Lundell T."/>
            <person name="Morin E."/>
            <person name="Murat C."/>
            <person name="Riley R."/>
            <person name="Ohm R."/>
            <person name="Sun H."/>
            <person name="Tunlid A."/>
            <person name="Henrissat B."/>
            <person name="Grigoriev I.V."/>
            <person name="Hibbett D.S."/>
            <person name="Martin F."/>
        </authorList>
    </citation>
    <scope>NUCLEOTIDE SEQUENCE [LARGE SCALE GENOMIC DNA]</scope>
    <source>
        <strain evidence="6">ATCC 200175</strain>
    </source>
</reference>
<dbReference type="GO" id="GO:0008270">
    <property type="term" value="F:zinc ion binding"/>
    <property type="evidence" value="ECO:0007669"/>
    <property type="project" value="UniProtKB-KW"/>
</dbReference>
<dbReference type="PROSITE" id="PS50158">
    <property type="entry name" value="ZF_CCHC"/>
    <property type="match status" value="1"/>
</dbReference>